<dbReference type="RefSeq" id="WP_130343123.1">
    <property type="nucleotide sequence ID" value="NZ_SGWQ01000002.1"/>
</dbReference>
<name>A0A4Q7L176_9PSEU</name>
<dbReference type="InterPro" id="IPR036392">
    <property type="entry name" value="PLAT/LH2_dom_sf"/>
</dbReference>
<sequence length="142" mass="16106">MTDITSIELNLETGELDDAGTDGDVYLGICGREFFADTSGDDYEKGSSNKYVFGSGANVNNADINDPREQRLQVEYADLFPVYLRFEPQNRDDRWRLQRAVVTFNGNLFPMYDTNETIPLSIGIWMGTHPGQFVFIRKHQPG</sequence>
<proteinExistence type="predicted"/>
<accession>A0A4Q7L176</accession>
<dbReference type="OrthoDB" id="4201688at2"/>
<dbReference type="EMBL" id="SGWQ01000002">
    <property type="protein sequence ID" value="RZS43249.1"/>
    <property type="molecule type" value="Genomic_DNA"/>
</dbReference>
<dbReference type="SUPFAM" id="SSF49723">
    <property type="entry name" value="Lipase/lipooxygenase domain (PLAT/LH2 domain)"/>
    <property type="match status" value="1"/>
</dbReference>
<dbReference type="Gene3D" id="2.60.60.20">
    <property type="entry name" value="PLAT/LH2 domain"/>
    <property type="match status" value="1"/>
</dbReference>
<evidence type="ECO:0000313" key="1">
    <source>
        <dbReference type="EMBL" id="RZS43249.1"/>
    </source>
</evidence>
<organism evidence="1 2">
    <name type="scientific">Herbihabitans rhizosphaerae</name>
    <dbReference type="NCBI Taxonomy" id="1872711"/>
    <lineage>
        <taxon>Bacteria</taxon>
        <taxon>Bacillati</taxon>
        <taxon>Actinomycetota</taxon>
        <taxon>Actinomycetes</taxon>
        <taxon>Pseudonocardiales</taxon>
        <taxon>Pseudonocardiaceae</taxon>
        <taxon>Herbihabitans</taxon>
    </lineage>
</organism>
<comment type="caution">
    <text evidence="1">The sequence shown here is derived from an EMBL/GenBank/DDBJ whole genome shotgun (WGS) entry which is preliminary data.</text>
</comment>
<gene>
    <name evidence="1" type="ORF">EV193_102228</name>
</gene>
<reference evidence="1 2" key="1">
    <citation type="submission" date="2019-02" db="EMBL/GenBank/DDBJ databases">
        <title>Genomic Encyclopedia of Type Strains, Phase IV (KMG-IV): sequencing the most valuable type-strain genomes for metagenomic binning, comparative biology and taxonomic classification.</title>
        <authorList>
            <person name="Goeker M."/>
        </authorList>
    </citation>
    <scope>NUCLEOTIDE SEQUENCE [LARGE SCALE GENOMIC DNA]</scope>
    <source>
        <strain evidence="1 2">DSM 101727</strain>
    </source>
</reference>
<keyword evidence="2" id="KW-1185">Reference proteome</keyword>
<evidence type="ECO:0000313" key="2">
    <source>
        <dbReference type="Proteomes" id="UP000294257"/>
    </source>
</evidence>
<protein>
    <submittedName>
        <fullName evidence="1">Uncharacterized protein</fullName>
    </submittedName>
</protein>
<dbReference type="Proteomes" id="UP000294257">
    <property type="component" value="Unassembled WGS sequence"/>
</dbReference>
<dbReference type="AlphaFoldDB" id="A0A4Q7L176"/>